<feature type="compositionally biased region" description="Polar residues" evidence="1">
    <location>
        <begin position="95"/>
        <end position="110"/>
    </location>
</feature>
<gene>
    <name evidence="2" type="ORF">EJ03DRAFT_352766</name>
</gene>
<dbReference type="AlphaFoldDB" id="A0A6G1L4F9"/>
<dbReference type="Proteomes" id="UP000799436">
    <property type="component" value="Unassembled WGS sequence"/>
</dbReference>
<evidence type="ECO:0000313" key="3">
    <source>
        <dbReference type="Proteomes" id="UP000799436"/>
    </source>
</evidence>
<sequence>MAETIKSALGLDSKTQEGQEPVAGQQGAGDAFEPYDQGNREGDGNLGGNAPQLTDPEKVTGEAEAADSTTPSGKSEAPALHEASAVPTAAETFTKETTPIPSSATHTSSKAVIGSPEWPRTGIPGYNKQEVHEPAGRAAAGNVSDKNVTENTQAVNGLPSDHVGQEAPSGHATAEDKINKSTNANAIASTDPSATTSPSSHTGKDQEEAAQDAGLLGGVTGAAAGMFTKLNPFAPSSNINDAILKGTQHTARSSSATLPPTTTHQHPMSTSPTASSAAAATPSVTVHEPPGDTSSQTPSMTAEEKRNGKMPDRSDSISTQHTEQQQHQRRKSYIPTSSVNEGRIPIAGGIPLGQGEMVARRKSTAVVPSVPSVPEGESVRVNDGAGERKEKEARGAEGKPPARKSSVLGRMRSRLGRKRRE</sequence>
<dbReference type="EMBL" id="ML995852">
    <property type="protein sequence ID" value="KAF2767706.1"/>
    <property type="molecule type" value="Genomic_DNA"/>
</dbReference>
<feature type="region of interest" description="Disordered" evidence="1">
    <location>
        <begin position="248"/>
        <end position="351"/>
    </location>
</feature>
<proteinExistence type="predicted"/>
<feature type="region of interest" description="Disordered" evidence="1">
    <location>
        <begin position="363"/>
        <end position="421"/>
    </location>
</feature>
<feature type="compositionally biased region" description="Low complexity" evidence="1">
    <location>
        <begin position="188"/>
        <end position="201"/>
    </location>
</feature>
<keyword evidence="3" id="KW-1185">Reference proteome</keyword>
<feature type="compositionally biased region" description="Low complexity" evidence="1">
    <location>
        <begin position="366"/>
        <end position="376"/>
    </location>
</feature>
<protein>
    <submittedName>
        <fullName evidence="2">Uncharacterized protein</fullName>
    </submittedName>
</protein>
<feature type="compositionally biased region" description="Polar residues" evidence="1">
    <location>
        <begin position="144"/>
        <end position="155"/>
    </location>
</feature>
<evidence type="ECO:0000256" key="1">
    <source>
        <dbReference type="SAM" id="MobiDB-lite"/>
    </source>
</evidence>
<feature type="compositionally biased region" description="Low complexity" evidence="1">
    <location>
        <begin position="269"/>
        <end position="286"/>
    </location>
</feature>
<accession>A0A6G1L4F9</accession>
<feature type="compositionally biased region" description="Basic and acidic residues" evidence="1">
    <location>
        <begin position="377"/>
        <end position="397"/>
    </location>
</feature>
<feature type="region of interest" description="Disordered" evidence="1">
    <location>
        <begin position="1"/>
        <end position="215"/>
    </location>
</feature>
<feature type="compositionally biased region" description="Basic residues" evidence="1">
    <location>
        <begin position="411"/>
        <end position="421"/>
    </location>
</feature>
<feature type="compositionally biased region" description="Basic and acidic residues" evidence="1">
    <location>
        <begin position="302"/>
        <end position="315"/>
    </location>
</feature>
<organism evidence="2 3">
    <name type="scientific">Teratosphaeria nubilosa</name>
    <dbReference type="NCBI Taxonomy" id="161662"/>
    <lineage>
        <taxon>Eukaryota</taxon>
        <taxon>Fungi</taxon>
        <taxon>Dikarya</taxon>
        <taxon>Ascomycota</taxon>
        <taxon>Pezizomycotina</taxon>
        <taxon>Dothideomycetes</taxon>
        <taxon>Dothideomycetidae</taxon>
        <taxon>Mycosphaerellales</taxon>
        <taxon>Teratosphaeriaceae</taxon>
        <taxon>Teratosphaeria</taxon>
    </lineage>
</organism>
<name>A0A6G1L4F9_9PEZI</name>
<reference evidence="2" key="1">
    <citation type="journal article" date="2020" name="Stud. Mycol.">
        <title>101 Dothideomycetes genomes: a test case for predicting lifestyles and emergence of pathogens.</title>
        <authorList>
            <person name="Haridas S."/>
            <person name="Albert R."/>
            <person name="Binder M."/>
            <person name="Bloem J."/>
            <person name="Labutti K."/>
            <person name="Salamov A."/>
            <person name="Andreopoulos B."/>
            <person name="Baker S."/>
            <person name="Barry K."/>
            <person name="Bills G."/>
            <person name="Bluhm B."/>
            <person name="Cannon C."/>
            <person name="Castanera R."/>
            <person name="Culley D."/>
            <person name="Daum C."/>
            <person name="Ezra D."/>
            <person name="Gonzalez J."/>
            <person name="Henrissat B."/>
            <person name="Kuo A."/>
            <person name="Liang C."/>
            <person name="Lipzen A."/>
            <person name="Lutzoni F."/>
            <person name="Magnuson J."/>
            <person name="Mondo S."/>
            <person name="Nolan M."/>
            <person name="Ohm R."/>
            <person name="Pangilinan J."/>
            <person name="Park H.-J."/>
            <person name="Ramirez L."/>
            <person name="Alfaro M."/>
            <person name="Sun H."/>
            <person name="Tritt A."/>
            <person name="Yoshinaga Y."/>
            <person name="Zwiers L.-H."/>
            <person name="Turgeon B."/>
            <person name="Goodwin S."/>
            <person name="Spatafora J."/>
            <person name="Crous P."/>
            <person name="Grigoriev I."/>
        </authorList>
    </citation>
    <scope>NUCLEOTIDE SEQUENCE</scope>
    <source>
        <strain evidence="2">CBS 116005</strain>
    </source>
</reference>
<dbReference type="OrthoDB" id="5388207at2759"/>
<evidence type="ECO:0000313" key="2">
    <source>
        <dbReference type="EMBL" id="KAF2767706.1"/>
    </source>
</evidence>
<feature type="compositionally biased region" description="Polar residues" evidence="1">
    <location>
        <begin position="248"/>
        <end position="268"/>
    </location>
</feature>